<name>A0A6A6ZLW6_9PLEO</name>
<evidence type="ECO:0000256" key="11">
    <source>
        <dbReference type="ARBA" id="ARBA00023277"/>
    </source>
</evidence>
<comment type="subcellular location">
    <subcellularLocation>
        <location evidence="2">Secreted</location>
    </subcellularLocation>
</comment>
<evidence type="ECO:0000256" key="9">
    <source>
        <dbReference type="ARBA" id="ARBA00023033"/>
    </source>
</evidence>
<evidence type="ECO:0000256" key="3">
    <source>
        <dbReference type="ARBA" id="ARBA00022525"/>
    </source>
</evidence>
<keyword evidence="11" id="KW-0119">Carbohydrate metabolism</keyword>
<evidence type="ECO:0000256" key="5">
    <source>
        <dbReference type="ARBA" id="ARBA00022729"/>
    </source>
</evidence>
<evidence type="ECO:0000256" key="1">
    <source>
        <dbReference type="ARBA" id="ARBA00001973"/>
    </source>
</evidence>
<evidence type="ECO:0000256" key="7">
    <source>
        <dbReference type="ARBA" id="ARBA00023002"/>
    </source>
</evidence>
<feature type="domain" description="Auxiliary Activity family 9 catalytic" evidence="17">
    <location>
        <begin position="20"/>
        <end position="235"/>
    </location>
</feature>
<feature type="chain" id="PRO_5025540077" description="lytic cellulose monooxygenase (C4-dehydrogenating)" evidence="16">
    <location>
        <begin position="20"/>
        <end position="255"/>
    </location>
</feature>
<dbReference type="PANTHER" id="PTHR33353">
    <property type="entry name" value="PUTATIVE (AFU_ORTHOLOGUE AFUA_1G12560)-RELATED"/>
    <property type="match status" value="1"/>
</dbReference>
<reference evidence="18" key="1">
    <citation type="journal article" date="2020" name="Stud. Mycol.">
        <title>101 Dothideomycetes genomes: a test case for predicting lifestyles and emergence of pathogens.</title>
        <authorList>
            <person name="Haridas S."/>
            <person name="Albert R."/>
            <person name="Binder M."/>
            <person name="Bloem J."/>
            <person name="Labutti K."/>
            <person name="Salamov A."/>
            <person name="Andreopoulos B."/>
            <person name="Baker S."/>
            <person name="Barry K."/>
            <person name="Bills G."/>
            <person name="Bluhm B."/>
            <person name="Cannon C."/>
            <person name="Castanera R."/>
            <person name="Culley D."/>
            <person name="Daum C."/>
            <person name="Ezra D."/>
            <person name="Gonzalez J."/>
            <person name="Henrissat B."/>
            <person name="Kuo A."/>
            <person name="Liang C."/>
            <person name="Lipzen A."/>
            <person name="Lutzoni F."/>
            <person name="Magnuson J."/>
            <person name="Mondo S."/>
            <person name="Nolan M."/>
            <person name="Ohm R."/>
            <person name="Pangilinan J."/>
            <person name="Park H.-J."/>
            <person name="Ramirez L."/>
            <person name="Alfaro M."/>
            <person name="Sun H."/>
            <person name="Tritt A."/>
            <person name="Yoshinaga Y."/>
            <person name="Zwiers L.-H."/>
            <person name="Turgeon B."/>
            <person name="Goodwin S."/>
            <person name="Spatafora J."/>
            <person name="Crous P."/>
            <person name="Grigoriev I."/>
        </authorList>
    </citation>
    <scope>NUCLEOTIDE SEQUENCE</scope>
    <source>
        <strain evidence="18">CBS 113818</strain>
    </source>
</reference>
<accession>A0A6A6ZLW6</accession>
<organism evidence="18 19">
    <name type="scientific">Ophiobolus disseminans</name>
    <dbReference type="NCBI Taxonomy" id="1469910"/>
    <lineage>
        <taxon>Eukaryota</taxon>
        <taxon>Fungi</taxon>
        <taxon>Dikarya</taxon>
        <taxon>Ascomycota</taxon>
        <taxon>Pezizomycotina</taxon>
        <taxon>Dothideomycetes</taxon>
        <taxon>Pleosporomycetidae</taxon>
        <taxon>Pleosporales</taxon>
        <taxon>Pleosporineae</taxon>
        <taxon>Phaeosphaeriaceae</taxon>
        <taxon>Ophiobolus</taxon>
    </lineage>
</organism>
<comment type="catalytic activity">
    <reaction evidence="14">
        <text>[(1-&gt;4)-beta-D-glucosyl]n+m + reduced acceptor + O2 = 4-dehydro-beta-D-glucosyl-[(1-&gt;4)-beta-D-glucosyl]n-1 + [(1-&gt;4)-beta-D-glucosyl]m + acceptor + H2O.</text>
        <dbReference type="EC" id="1.14.99.56"/>
    </reaction>
</comment>
<evidence type="ECO:0000313" key="19">
    <source>
        <dbReference type="Proteomes" id="UP000799424"/>
    </source>
</evidence>
<dbReference type="GO" id="GO:0004497">
    <property type="term" value="F:monooxygenase activity"/>
    <property type="evidence" value="ECO:0007669"/>
    <property type="project" value="UniProtKB-KW"/>
</dbReference>
<protein>
    <recommendedName>
        <fullName evidence="15">lytic cellulose monooxygenase (C4-dehydrogenating)</fullName>
        <ecNumber evidence="15">1.14.99.56</ecNumber>
    </recommendedName>
</protein>
<keyword evidence="12" id="KW-0624">Polysaccharide degradation</keyword>
<dbReference type="GO" id="GO:0016787">
    <property type="term" value="F:hydrolase activity"/>
    <property type="evidence" value="ECO:0007669"/>
    <property type="project" value="UniProtKB-KW"/>
</dbReference>
<dbReference type="Gene3D" id="2.70.50.70">
    <property type="match status" value="1"/>
</dbReference>
<dbReference type="GO" id="GO:0005576">
    <property type="term" value="C:extracellular region"/>
    <property type="evidence" value="ECO:0007669"/>
    <property type="project" value="UniProtKB-SubCell"/>
</dbReference>
<dbReference type="GO" id="GO:0030245">
    <property type="term" value="P:cellulose catabolic process"/>
    <property type="evidence" value="ECO:0007669"/>
    <property type="project" value="UniProtKB-KW"/>
</dbReference>
<evidence type="ECO:0000256" key="14">
    <source>
        <dbReference type="ARBA" id="ARBA00045077"/>
    </source>
</evidence>
<gene>
    <name evidence="18" type="ORF">CC86DRAFT_374077</name>
</gene>
<dbReference type="CDD" id="cd21175">
    <property type="entry name" value="LPMO_AA9"/>
    <property type="match status" value="1"/>
</dbReference>
<sequence>MVLISIPLVFASLVASSAAHGHVRKWRMNGKSYTTYEPYSQPDFKQPPKGIARFLGNGINPMKDPLSPAMTCNVDSYPAPLMANVTAGSTITATWNSWPHVGPIYTYMSPCPNGRDCSDFLGTTSRTWFKIEEAGVVPYAYASSGLDWATQIMYDAGNTWNITIPKCLSDGPYLIRHETMAIQDSNVLGGAQFYPQCAQVWISGGSATLDIGAVGVQLPGDIQPDDAGVLFDPRKPLTDYVYKAPGSRPIVCPSV</sequence>
<keyword evidence="9" id="KW-0503">Monooxygenase</keyword>
<evidence type="ECO:0000256" key="13">
    <source>
        <dbReference type="ARBA" id="ARBA00044502"/>
    </source>
</evidence>
<keyword evidence="3" id="KW-0964">Secreted</keyword>
<evidence type="ECO:0000313" key="18">
    <source>
        <dbReference type="EMBL" id="KAF2821237.1"/>
    </source>
</evidence>
<keyword evidence="18" id="KW-0378">Hydrolase</keyword>
<keyword evidence="19" id="KW-1185">Reference proteome</keyword>
<evidence type="ECO:0000256" key="16">
    <source>
        <dbReference type="SAM" id="SignalP"/>
    </source>
</evidence>
<dbReference type="Proteomes" id="UP000799424">
    <property type="component" value="Unassembled WGS sequence"/>
</dbReference>
<comment type="similarity">
    <text evidence="13">Belongs to the polysaccharide monooxygenase AA9 family.</text>
</comment>
<dbReference type="GO" id="GO:0046872">
    <property type="term" value="F:metal ion binding"/>
    <property type="evidence" value="ECO:0007669"/>
    <property type="project" value="UniProtKB-KW"/>
</dbReference>
<keyword evidence="8" id="KW-0186">Copper</keyword>
<dbReference type="AlphaFoldDB" id="A0A6A6ZLW6"/>
<proteinExistence type="inferred from homology"/>
<dbReference type="EC" id="1.14.99.56" evidence="15"/>
<evidence type="ECO:0000256" key="2">
    <source>
        <dbReference type="ARBA" id="ARBA00004613"/>
    </source>
</evidence>
<dbReference type="InterPro" id="IPR005103">
    <property type="entry name" value="AA9_LPMO"/>
</dbReference>
<keyword evidence="4" id="KW-0479">Metal-binding</keyword>
<evidence type="ECO:0000256" key="15">
    <source>
        <dbReference type="ARBA" id="ARBA00047174"/>
    </source>
</evidence>
<keyword evidence="7" id="KW-0560">Oxidoreductase</keyword>
<keyword evidence="10" id="KW-1015">Disulfide bond</keyword>
<dbReference type="OrthoDB" id="4849160at2759"/>
<evidence type="ECO:0000259" key="17">
    <source>
        <dbReference type="Pfam" id="PF03443"/>
    </source>
</evidence>
<evidence type="ECO:0000256" key="12">
    <source>
        <dbReference type="ARBA" id="ARBA00023326"/>
    </source>
</evidence>
<dbReference type="EMBL" id="MU006238">
    <property type="protein sequence ID" value="KAF2821237.1"/>
    <property type="molecule type" value="Genomic_DNA"/>
</dbReference>
<dbReference type="InterPro" id="IPR049892">
    <property type="entry name" value="AA9"/>
</dbReference>
<evidence type="ECO:0000256" key="6">
    <source>
        <dbReference type="ARBA" id="ARBA00023001"/>
    </source>
</evidence>
<dbReference type="Pfam" id="PF03443">
    <property type="entry name" value="AA9"/>
    <property type="match status" value="1"/>
</dbReference>
<keyword evidence="6" id="KW-0136">Cellulose degradation</keyword>
<keyword evidence="5 16" id="KW-0732">Signal</keyword>
<dbReference type="PANTHER" id="PTHR33353:SF10">
    <property type="entry name" value="ENDO-BETA-1,4-GLUCANASE D"/>
    <property type="match status" value="1"/>
</dbReference>
<comment type="cofactor">
    <cofactor evidence="1">
        <name>Cu(2+)</name>
        <dbReference type="ChEBI" id="CHEBI:29036"/>
    </cofactor>
</comment>
<evidence type="ECO:0000256" key="4">
    <source>
        <dbReference type="ARBA" id="ARBA00022723"/>
    </source>
</evidence>
<evidence type="ECO:0000256" key="10">
    <source>
        <dbReference type="ARBA" id="ARBA00023157"/>
    </source>
</evidence>
<feature type="signal peptide" evidence="16">
    <location>
        <begin position="1"/>
        <end position="19"/>
    </location>
</feature>
<evidence type="ECO:0000256" key="8">
    <source>
        <dbReference type="ARBA" id="ARBA00023008"/>
    </source>
</evidence>